<dbReference type="InterPro" id="IPR003169">
    <property type="entry name" value="GYF"/>
</dbReference>
<feature type="compositionally biased region" description="Acidic residues" evidence="1">
    <location>
        <begin position="39"/>
        <end position="51"/>
    </location>
</feature>
<dbReference type="SUPFAM" id="SSF55277">
    <property type="entry name" value="GYF domain"/>
    <property type="match status" value="1"/>
</dbReference>
<gene>
    <name evidence="3" type="ORF">KVT40_008924</name>
</gene>
<name>A0A8K0L180_9PEZI</name>
<dbReference type="PANTHER" id="PTHR13138:SF3">
    <property type="entry name" value="CD2 ANTIGEN CYTOPLASMIC TAIL-BINDING PROTEIN 2"/>
    <property type="match status" value="1"/>
</dbReference>
<evidence type="ECO:0000313" key="3">
    <source>
        <dbReference type="EMBL" id="KAG8623948.1"/>
    </source>
</evidence>
<dbReference type="Pfam" id="PF02213">
    <property type="entry name" value="GYF"/>
    <property type="match status" value="1"/>
</dbReference>
<proteinExistence type="predicted"/>
<sequence>MPPNAARQKRTAESSARFNSAKKPRFDYRNPSTLAPDTNDADEQDTMLDLDEIGRSGQHTKRNAVNLDGFDSDSSGGEYESPDTGKANGKGSRDEEEMDMFADMETGDGDADEEAQREGKKGKEVRFIDVKDIEGQELRSKSGGHVSGNLLLDGKGKGKMGDEVESSSESGDDEERDMLDPEDEDAAEVGAGSKKRHAPKLDAFNMKDEAEEGKFDESGNFVRKATDPDAVHDNWLDGLSKKDMKKAREAQEQRDADRRRRDAEMDSILTSELLSTLIQHLHASETPLEALQRLGGKKKKKSEKKIPKWKRKKLDVNGAGGDEMDVDVTKDEAEDPAETKRRETVDAITGAADQLFSRDQPEIYEQERELLMRQYKRETGEDWTAPVAGNGGAETGEGKMWEYRWSDARDGGDAHGPYDGATMQAWSEAGYFGEGVEFREVGADVWKRDVGFV</sequence>
<feature type="compositionally biased region" description="Acidic residues" evidence="1">
    <location>
        <begin position="163"/>
        <end position="187"/>
    </location>
</feature>
<comment type="caution">
    <text evidence="3">The sequence shown here is derived from an EMBL/GenBank/DDBJ whole genome shotgun (WGS) entry which is preliminary data.</text>
</comment>
<dbReference type="OrthoDB" id="331341at2759"/>
<protein>
    <recommendedName>
        <fullName evidence="2">GYF domain-containing protein</fullName>
    </recommendedName>
</protein>
<dbReference type="Gene3D" id="3.30.1490.40">
    <property type="match status" value="1"/>
</dbReference>
<accession>A0A8K0L180</accession>
<evidence type="ECO:0000313" key="4">
    <source>
        <dbReference type="Proteomes" id="UP000809789"/>
    </source>
</evidence>
<evidence type="ECO:0000256" key="1">
    <source>
        <dbReference type="SAM" id="MobiDB-lite"/>
    </source>
</evidence>
<reference evidence="3" key="1">
    <citation type="submission" date="2021-07" db="EMBL/GenBank/DDBJ databases">
        <title>Elsinoe batatas strain:CRI-CJ2 Genome sequencing and assembly.</title>
        <authorList>
            <person name="Huang L."/>
        </authorList>
    </citation>
    <scope>NUCLEOTIDE SEQUENCE</scope>
    <source>
        <strain evidence="3">CRI-CJ2</strain>
    </source>
</reference>
<feature type="compositionally biased region" description="Basic and acidic residues" evidence="1">
    <location>
        <begin position="224"/>
        <end position="263"/>
    </location>
</feature>
<feature type="compositionally biased region" description="Basic residues" evidence="1">
    <location>
        <begin position="295"/>
        <end position="313"/>
    </location>
</feature>
<feature type="compositionally biased region" description="Acidic residues" evidence="1">
    <location>
        <begin position="94"/>
        <end position="113"/>
    </location>
</feature>
<evidence type="ECO:0000259" key="2">
    <source>
        <dbReference type="PROSITE" id="PS50829"/>
    </source>
</evidence>
<feature type="compositionally biased region" description="Basic and acidic residues" evidence="1">
    <location>
        <begin position="205"/>
        <end position="217"/>
    </location>
</feature>
<feature type="region of interest" description="Disordered" evidence="1">
    <location>
        <begin position="1"/>
        <end position="263"/>
    </location>
</feature>
<dbReference type="GO" id="GO:0005682">
    <property type="term" value="C:U5 snRNP"/>
    <property type="evidence" value="ECO:0007669"/>
    <property type="project" value="InterPro"/>
</dbReference>
<organism evidence="3 4">
    <name type="scientific">Elsinoe batatas</name>
    <dbReference type="NCBI Taxonomy" id="2601811"/>
    <lineage>
        <taxon>Eukaryota</taxon>
        <taxon>Fungi</taxon>
        <taxon>Dikarya</taxon>
        <taxon>Ascomycota</taxon>
        <taxon>Pezizomycotina</taxon>
        <taxon>Dothideomycetes</taxon>
        <taxon>Dothideomycetidae</taxon>
        <taxon>Myriangiales</taxon>
        <taxon>Elsinoaceae</taxon>
        <taxon>Elsinoe</taxon>
    </lineage>
</organism>
<feature type="compositionally biased region" description="Basic and acidic residues" evidence="1">
    <location>
        <begin position="327"/>
        <end position="343"/>
    </location>
</feature>
<feature type="domain" description="GYF" evidence="2">
    <location>
        <begin position="398"/>
        <end position="453"/>
    </location>
</feature>
<feature type="region of interest" description="Disordered" evidence="1">
    <location>
        <begin position="284"/>
        <end position="343"/>
    </location>
</feature>
<dbReference type="PROSITE" id="PS50829">
    <property type="entry name" value="GYF"/>
    <property type="match status" value="1"/>
</dbReference>
<keyword evidence="4" id="KW-1185">Reference proteome</keyword>
<dbReference type="Proteomes" id="UP000809789">
    <property type="component" value="Unassembled WGS sequence"/>
</dbReference>
<dbReference type="InterPro" id="IPR035445">
    <property type="entry name" value="GYF-like_dom_sf"/>
</dbReference>
<dbReference type="PANTHER" id="PTHR13138">
    <property type="entry name" value="PROTEIN LIN1"/>
    <property type="match status" value="1"/>
</dbReference>
<dbReference type="InterPro" id="IPR039905">
    <property type="entry name" value="CD2BP2/Lin1"/>
</dbReference>
<dbReference type="AlphaFoldDB" id="A0A8K0L180"/>
<dbReference type="EMBL" id="JAESVG020000010">
    <property type="protein sequence ID" value="KAG8623948.1"/>
    <property type="molecule type" value="Genomic_DNA"/>
</dbReference>
<feature type="compositionally biased region" description="Basic and acidic residues" evidence="1">
    <location>
        <begin position="114"/>
        <end position="140"/>
    </location>
</feature>